<protein>
    <submittedName>
        <fullName evidence="2">Tyrosine-protein kinase Btk29A</fullName>
    </submittedName>
</protein>
<dbReference type="PANTHER" id="PTHR24416:SF611">
    <property type="entry name" value="TYROSINE-PROTEIN KINASE TRANSMEMBRANE RECEPTOR ROR"/>
    <property type="match status" value="1"/>
</dbReference>
<dbReference type="Pfam" id="PF07714">
    <property type="entry name" value="PK_Tyr_Ser-Thr"/>
    <property type="match status" value="1"/>
</dbReference>
<keyword evidence="2" id="KW-0418">Kinase</keyword>
<gene>
    <name evidence="2" type="primary">Btk29A_2</name>
    <name evidence="2" type="ORF">FJT64_006929</name>
</gene>
<dbReference type="GO" id="GO:0004714">
    <property type="term" value="F:transmembrane receptor protein tyrosine kinase activity"/>
    <property type="evidence" value="ECO:0007669"/>
    <property type="project" value="TreeGrafter"/>
</dbReference>
<dbReference type="SUPFAM" id="SSF56112">
    <property type="entry name" value="Protein kinase-like (PK-like)"/>
    <property type="match status" value="1"/>
</dbReference>
<evidence type="ECO:0000259" key="1">
    <source>
        <dbReference type="SMART" id="SM00219"/>
    </source>
</evidence>
<dbReference type="InterPro" id="IPR001245">
    <property type="entry name" value="Ser-Thr/Tyr_kinase_cat_dom"/>
</dbReference>
<dbReference type="Gene3D" id="1.10.510.10">
    <property type="entry name" value="Transferase(Phosphotransferase) domain 1"/>
    <property type="match status" value="1"/>
</dbReference>
<evidence type="ECO:0000313" key="3">
    <source>
        <dbReference type="Proteomes" id="UP000440578"/>
    </source>
</evidence>
<dbReference type="InterPro" id="IPR020635">
    <property type="entry name" value="Tyr_kinase_cat_dom"/>
</dbReference>
<accession>A0A6A4W185</accession>
<dbReference type="AlphaFoldDB" id="A0A6A4W185"/>
<dbReference type="GO" id="GO:0043235">
    <property type="term" value="C:receptor complex"/>
    <property type="evidence" value="ECO:0007669"/>
    <property type="project" value="TreeGrafter"/>
</dbReference>
<organism evidence="2 3">
    <name type="scientific">Amphibalanus amphitrite</name>
    <name type="common">Striped barnacle</name>
    <name type="synonym">Balanus amphitrite</name>
    <dbReference type="NCBI Taxonomy" id="1232801"/>
    <lineage>
        <taxon>Eukaryota</taxon>
        <taxon>Metazoa</taxon>
        <taxon>Ecdysozoa</taxon>
        <taxon>Arthropoda</taxon>
        <taxon>Crustacea</taxon>
        <taxon>Multicrustacea</taxon>
        <taxon>Cirripedia</taxon>
        <taxon>Thoracica</taxon>
        <taxon>Thoracicalcarea</taxon>
        <taxon>Balanomorpha</taxon>
        <taxon>Balanoidea</taxon>
        <taxon>Balanidae</taxon>
        <taxon>Amphibalaninae</taxon>
        <taxon>Amphibalanus</taxon>
    </lineage>
</organism>
<evidence type="ECO:0000313" key="2">
    <source>
        <dbReference type="EMBL" id="KAF0295551.1"/>
    </source>
</evidence>
<dbReference type="SMART" id="SM00219">
    <property type="entry name" value="TyrKc"/>
    <property type="match status" value="1"/>
</dbReference>
<name>A0A6A4W185_AMPAM</name>
<dbReference type="GO" id="GO:0007169">
    <property type="term" value="P:cell surface receptor protein tyrosine kinase signaling pathway"/>
    <property type="evidence" value="ECO:0007669"/>
    <property type="project" value="TreeGrafter"/>
</dbReference>
<dbReference type="PRINTS" id="PR00109">
    <property type="entry name" value="TYRKINASE"/>
</dbReference>
<dbReference type="InterPro" id="IPR011009">
    <property type="entry name" value="Kinase-like_dom_sf"/>
</dbReference>
<keyword evidence="2" id="KW-0808">Transferase</keyword>
<feature type="domain" description="Tyrosine-protein kinase catalytic" evidence="1">
    <location>
        <begin position="1"/>
        <end position="92"/>
    </location>
</feature>
<reference evidence="2 3" key="1">
    <citation type="submission" date="2019-07" db="EMBL/GenBank/DDBJ databases">
        <title>Draft genome assembly of a fouling barnacle, Amphibalanus amphitrite (Darwin, 1854): The first reference genome for Thecostraca.</title>
        <authorList>
            <person name="Kim W."/>
        </authorList>
    </citation>
    <scope>NUCLEOTIDE SEQUENCE [LARGE SCALE GENOMIC DNA]</scope>
    <source>
        <strain evidence="2">SNU_AA5</strain>
        <tissue evidence="2">Soma without cirri and trophi</tissue>
    </source>
</reference>
<dbReference type="OrthoDB" id="28230at2759"/>
<dbReference type="PANTHER" id="PTHR24416">
    <property type="entry name" value="TYROSINE-PROTEIN KINASE RECEPTOR"/>
    <property type="match status" value="1"/>
</dbReference>
<dbReference type="GO" id="GO:0005886">
    <property type="term" value="C:plasma membrane"/>
    <property type="evidence" value="ECO:0007669"/>
    <property type="project" value="TreeGrafter"/>
</dbReference>
<sequence>MVRSCFGDPVGRCLVDRGSRLGVAGVLMWEVFTCGKMPYSRMKNAEVVERVQRGHVLERPKYCAKDVYEEMRSCWQYKAEERPAFWQIREVLLTIYQSVVAD</sequence>
<dbReference type="Proteomes" id="UP000440578">
    <property type="component" value="Unassembled WGS sequence"/>
</dbReference>
<comment type="caution">
    <text evidence="2">The sequence shown here is derived from an EMBL/GenBank/DDBJ whole genome shotgun (WGS) entry which is preliminary data.</text>
</comment>
<dbReference type="InterPro" id="IPR050122">
    <property type="entry name" value="RTK"/>
</dbReference>
<proteinExistence type="predicted"/>
<keyword evidence="3" id="KW-1185">Reference proteome</keyword>
<dbReference type="EMBL" id="VIIS01001612">
    <property type="protein sequence ID" value="KAF0295551.1"/>
    <property type="molecule type" value="Genomic_DNA"/>
</dbReference>